<feature type="non-terminal residue" evidence="1">
    <location>
        <position position="1"/>
    </location>
</feature>
<name>A0A6G0VM26_APHCR</name>
<organism evidence="1 2">
    <name type="scientific">Aphis craccivora</name>
    <name type="common">Cowpea aphid</name>
    <dbReference type="NCBI Taxonomy" id="307492"/>
    <lineage>
        <taxon>Eukaryota</taxon>
        <taxon>Metazoa</taxon>
        <taxon>Ecdysozoa</taxon>
        <taxon>Arthropoda</taxon>
        <taxon>Hexapoda</taxon>
        <taxon>Insecta</taxon>
        <taxon>Pterygota</taxon>
        <taxon>Neoptera</taxon>
        <taxon>Paraneoptera</taxon>
        <taxon>Hemiptera</taxon>
        <taxon>Sternorrhyncha</taxon>
        <taxon>Aphidomorpha</taxon>
        <taxon>Aphidoidea</taxon>
        <taxon>Aphididae</taxon>
        <taxon>Aphidini</taxon>
        <taxon>Aphis</taxon>
        <taxon>Aphis</taxon>
    </lineage>
</organism>
<gene>
    <name evidence="1" type="ORF">FWK35_00033743</name>
</gene>
<reference evidence="1 2" key="1">
    <citation type="submission" date="2019-08" db="EMBL/GenBank/DDBJ databases">
        <title>Whole genome of Aphis craccivora.</title>
        <authorList>
            <person name="Voronova N.V."/>
            <person name="Shulinski R.S."/>
            <person name="Bandarenka Y.V."/>
            <person name="Zhorov D.G."/>
            <person name="Warner D."/>
        </authorList>
    </citation>
    <scope>NUCLEOTIDE SEQUENCE [LARGE SCALE GENOMIC DNA]</scope>
    <source>
        <strain evidence="1">180601</strain>
        <tissue evidence="1">Whole Body</tissue>
    </source>
</reference>
<sequence>SSTLIRYLSWVYPLFLALDHLNHMGRKQTNPVGQMFFVYCSTTNISRCQVLNCSYLVMKGRHSKTLEKHVELRHPEEYSKLLKEKEKINSSESSDEKCSTEKRYKIGPLDKIVNVTPKSLHIRMDKNILIKACTELVTNNGRPLSIFKDSGMKKILGPITNFSINPQNIRMHIIDESEYIVNQIKKEIINRPLSLKMDCVTRLDRSLIGINIQYQ</sequence>
<dbReference type="EMBL" id="VUJU01016160">
    <property type="protein sequence ID" value="KAF0690789.1"/>
    <property type="molecule type" value="Genomic_DNA"/>
</dbReference>
<proteinExistence type="predicted"/>
<accession>A0A6G0VM26</accession>
<feature type="non-terminal residue" evidence="1">
    <location>
        <position position="215"/>
    </location>
</feature>
<evidence type="ECO:0000313" key="1">
    <source>
        <dbReference type="EMBL" id="KAF0690789.1"/>
    </source>
</evidence>
<protein>
    <submittedName>
        <fullName evidence="1">Zinc finger BED domain-containing protein RICESLEEPER 1-like isoform X1</fullName>
    </submittedName>
</protein>
<dbReference type="Proteomes" id="UP000478052">
    <property type="component" value="Unassembled WGS sequence"/>
</dbReference>
<evidence type="ECO:0000313" key="2">
    <source>
        <dbReference type="Proteomes" id="UP000478052"/>
    </source>
</evidence>
<dbReference type="AlphaFoldDB" id="A0A6G0VM26"/>
<keyword evidence="2" id="KW-1185">Reference proteome</keyword>
<comment type="caution">
    <text evidence="1">The sequence shown here is derived from an EMBL/GenBank/DDBJ whole genome shotgun (WGS) entry which is preliminary data.</text>
</comment>